<dbReference type="OrthoDB" id="5598268at2759"/>
<dbReference type="GO" id="GO:0000127">
    <property type="term" value="C:transcription factor TFIIIC complex"/>
    <property type="evidence" value="ECO:0007669"/>
    <property type="project" value="InterPro"/>
</dbReference>
<dbReference type="GO" id="GO:0006384">
    <property type="term" value="P:transcription initiation at RNA polymerase III promoter"/>
    <property type="evidence" value="ECO:0007669"/>
    <property type="project" value="InterPro"/>
</dbReference>
<dbReference type="GO" id="GO:0001002">
    <property type="term" value="F:RNA polymerase III type 1 promoter sequence-specific DNA binding"/>
    <property type="evidence" value="ECO:0007669"/>
    <property type="project" value="TreeGrafter"/>
</dbReference>
<gene>
    <name evidence="2" type="ORF">QR46_3159</name>
</gene>
<dbReference type="InterPro" id="IPR040454">
    <property type="entry name" value="TF_IIIC_Tfc1/Sfc1"/>
</dbReference>
<dbReference type="EMBL" id="JXTI01000096">
    <property type="protein sequence ID" value="KWX12846.1"/>
    <property type="molecule type" value="Genomic_DNA"/>
</dbReference>
<protein>
    <recommendedName>
        <fullName evidence="1">Transcription factor IIIC subunit 5 HTH domain-containing protein</fullName>
    </recommendedName>
</protein>
<dbReference type="AlphaFoldDB" id="A0A132NS37"/>
<evidence type="ECO:0000259" key="1">
    <source>
        <dbReference type="Pfam" id="PF09734"/>
    </source>
</evidence>
<evidence type="ECO:0000313" key="3">
    <source>
        <dbReference type="Proteomes" id="UP000070089"/>
    </source>
</evidence>
<sequence length="507" mass="57741">MAQLAECKFECRWCILLTLSCCQKMNVIVLPFRVDSPSAALQRFAAPELLHMHLSQCTSISSIQNMPPITLGKFTTIKPVLLANSPERTEYIVSYTRVKTVYRSTETGEESVAYSWQYKVWGRVKRNISYLSSPSVVLPAEAIIPLPSLLEQTALYPAPRLHRIYLLSTPKPQGNFDWMIDYDTPACLQTLPPAILTQSSVAMLTEVLFAVRPVWTVDMLYRLFQKRVIFTLLVASPVAKELKCAAQYLNQLESIDSDNFCVERVASQTTEEISYKVTLRYATRSQCVTAVQQVAYTYTNGPWRYVWIRRGLDIRHHPHLGLQAKSVDVRFRGELLEQLKSIIKTKSGNDYRAFVTSLPRYLLAPFEAVFKPGPSLLQNYNRCICDLPREMIAWDGEALLGTCTKQSGFCTQQYLDYVRSQFLNYINSVVNEIATIYSPVSGQLISNDSTRLETKFLELNQTELVSQDLIDALKHDNIPYFDCTLCRMEPVEDQKDATIHSVSELNN</sequence>
<feature type="domain" description="Transcription factor IIIC subunit 5 HTH" evidence="1">
    <location>
        <begin position="281"/>
        <end position="319"/>
    </location>
</feature>
<reference evidence="2 3" key="1">
    <citation type="journal article" date="2015" name="Mol. Biochem. Parasitol.">
        <title>Identification of polymorphic genes for use in assemblage B genotyping assays through comparative genomics of multiple assemblage B Giardia duodenalis isolates.</title>
        <authorList>
            <person name="Wielinga C."/>
            <person name="Thompson R.C."/>
            <person name="Monis P."/>
            <person name="Ryan U."/>
        </authorList>
    </citation>
    <scope>NUCLEOTIDE SEQUENCE [LARGE SCALE GENOMIC DNA]</scope>
    <source>
        <strain evidence="2 3">BAH15c1</strain>
    </source>
</reference>
<dbReference type="GO" id="GO:0001003">
    <property type="term" value="F:RNA polymerase III type 2 promoter sequence-specific DNA binding"/>
    <property type="evidence" value="ECO:0007669"/>
    <property type="project" value="TreeGrafter"/>
</dbReference>
<dbReference type="PANTHER" id="PTHR13230:SF5">
    <property type="entry name" value="GENERAL TRANSCRIPTION FACTOR 3C POLYPEPTIDE 5"/>
    <property type="match status" value="1"/>
</dbReference>
<accession>A0A132NS37</accession>
<proteinExistence type="predicted"/>
<dbReference type="Proteomes" id="UP000070089">
    <property type="component" value="Unassembled WGS sequence"/>
</dbReference>
<organism evidence="2 3">
    <name type="scientific">Giardia duodenalis assemblage B</name>
    <dbReference type="NCBI Taxonomy" id="1394984"/>
    <lineage>
        <taxon>Eukaryota</taxon>
        <taxon>Metamonada</taxon>
        <taxon>Diplomonadida</taxon>
        <taxon>Hexamitidae</taxon>
        <taxon>Giardiinae</taxon>
        <taxon>Giardia</taxon>
    </lineage>
</organism>
<dbReference type="VEuPathDB" id="GiardiaDB:QR46_3159"/>
<dbReference type="Pfam" id="PF09734">
    <property type="entry name" value="Tau95"/>
    <property type="match status" value="1"/>
</dbReference>
<comment type="caution">
    <text evidence="2">The sequence shown here is derived from an EMBL/GenBank/DDBJ whole genome shotgun (WGS) entry which is preliminary data.</text>
</comment>
<name>A0A132NS37_GIAIN</name>
<evidence type="ECO:0000313" key="2">
    <source>
        <dbReference type="EMBL" id="KWX12846.1"/>
    </source>
</evidence>
<dbReference type="PANTHER" id="PTHR13230">
    <property type="entry name" value="GENERAL TRANSCRIPTION FACTOR IIIC, POLYPEPTIDE 5"/>
    <property type="match status" value="1"/>
</dbReference>
<dbReference type="InterPro" id="IPR019136">
    <property type="entry name" value="TF_IIIC_su-5_HTH"/>
</dbReference>